<feature type="coiled-coil region" evidence="1">
    <location>
        <begin position="312"/>
        <end position="367"/>
    </location>
</feature>
<dbReference type="PANTHER" id="PTHR33689:SF1">
    <property type="entry name" value="FAS-BINDING FACTOR 1"/>
    <property type="match status" value="1"/>
</dbReference>
<dbReference type="STRING" id="131310.A0A0N5A0F5"/>
<protein>
    <submittedName>
        <fullName evidence="4">TACC_C domain-containing protein</fullName>
    </submittedName>
</protein>
<dbReference type="AlphaFoldDB" id="A0A0N5A0F5"/>
<sequence length="480" mass="56585">MTSFFDTGEESNKSLIGELFGDNKKRSKTTFDDLLSNISSNPDHGKSSTKSGKSKQKLVFQDEDLNISLPPKETIANFGTALDSSNLLDDLFKTNVNKSNKLTKNVNFSDTADSMSISNISQKNESRKQMSMQKSTIMSMPEVDSEHVQRLEQTISSLKKEISTLKYEIENSNDEVEEWKVKYEQLQKKYSKDISELKESHDKEIEEIKNEHKKDLQHQLEVMEKQAQIEALKETDNDNFNDIKSQLEKTYFTIDNLKNELNFVTNSFKEYQEQTKHILNEQITLQQEQYIEENKNRINDKQSIESLQRNLKTLYEDQKNIIKIERARLEEDKQKLKLDIQHFQKSKLEILDKIESQKIELERLKTNFLTKQHDLLVRVMNERAFIEEESQKFQMQKSMDISRIRLEAETLEKYAREIENARIYLEEARIKYEQKNQKLNEIEKILLTECVKLEKIKIKMGDTNLDDEFRSVASFDNEFF</sequence>
<evidence type="ECO:0000313" key="3">
    <source>
        <dbReference type="Proteomes" id="UP000038045"/>
    </source>
</evidence>
<dbReference type="GO" id="GO:0090162">
    <property type="term" value="P:establishment of epithelial cell polarity"/>
    <property type="evidence" value="ECO:0007669"/>
    <property type="project" value="InterPro"/>
</dbReference>
<evidence type="ECO:0000256" key="1">
    <source>
        <dbReference type="SAM" id="Coils"/>
    </source>
</evidence>
<dbReference type="GO" id="GO:0097539">
    <property type="term" value="C:ciliary transition fiber"/>
    <property type="evidence" value="ECO:0007669"/>
    <property type="project" value="InterPro"/>
</dbReference>
<proteinExistence type="predicted"/>
<reference evidence="4" key="1">
    <citation type="submission" date="2017-02" db="UniProtKB">
        <authorList>
            <consortium name="WormBaseParasite"/>
        </authorList>
    </citation>
    <scope>IDENTIFICATION</scope>
</reference>
<feature type="region of interest" description="Disordered" evidence="2">
    <location>
        <begin position="35"/>
        <end position="56"/>
    </location>
</feature>
<feature type="coiled-coil region" evidence="1">
    <location>
        <begin position="148"/>
        <end position="274"/>
    </location>
</feature>
<dbReference type="GO" id="GO:0060271">
    <property type="term" value="P:cilium assembly"/>
    <property type="evidence" value="ECO:0007669"/>
    <property type="project" value="InterPro"/>
</dbReference>
<keyword evidence="3" id="KW-1185">Reference proteome</keyword>
<dbReference type="GO" id="GO:0005814">
    <property type="term" value="C:centriole"/>
    <property type="evidence" value="ECO:0007669"/>
    <property type="project" value="TreeGrafter"/>
</dbReference>
<dbReference type="InterPro" id="IPR033561">
    <property type="entry name" value="FBF1"/>
</dbReference>
<feature type="coiled-coil region" evidence="1">
    <location>
        <begin position="401"/>
        <end position="445"/>
    </location>
</feature>
<keyword evidence="1" id="KW-0175">Coiled coil</keyword>
<dbReference type="WBParaSite" id="PTRK_0001490200.1">
    <property type="protein sequence ID" value="PTRK_0001490200.1"/>
    <property type="gene ID" value="PTRK_0001490200"/>
</dbReference>
<name>A0A0N5A0F5_PARTI</name>
<evidence type="ECO:0000313" key="4">
    <source>
        <dbReference type="WBParaSite" id="PTRK_0001490200.1"/>
    </source>
</evidence>
<dbReference type="Proteomes" id="UP000038045">
    <property type="component" value="Unplaced"/>
</dbReference>
<dbReference type="PANTHER" id="PTHR33689">
    <property type="entry name" value="FAS-BINDING FACTOR 1"/>
    <property type="match status" value="1"/>
</dbReference>
<organism evidence="3 4">
    <name type="scientific">Parastrongyloides trichosuri</name>
    <name type="common">Possum-specific nematode worm</name>
    <dbReference type="NCBI Taxonomy" id="131310"/>
    <lineage>
        <taxon>Eukaryota</taxon>
        <taxon>Metazoa</taxon>
        <taxon>Ecdysozoa</taxon>
        <taxon>Nematoda</taxon>
        <taxon>Chromadorea</taxon>
        <taxon>Rhabditida</taxon>
        <taxon>Tylenchina</taxon>
        <taxon>Panagrolaimomorpha</taxon>
        <taxon>Strongyloidoidea</taxon>
        <taxon>Strongyloididae</taxon>
        <taxon>Parastrongyloides</taxon>
    </lineage>
</organism>
<evidence type="ECO:0000256" key="2">
    <source>
        <dbReference type="SAM" id="MobiDB-lite"/>
    </source>
</evidence>
<accession>A0A0N5A0F5</accession>
<dbReference type="GO" id="GO:0036064">
    <property type="term" value="C:ciliary basal body"/>
    <property type="evidence" value="ECO:0007669"/>
    <property type="project" value="TreeGrafter"/>
</dbReference>